<dbReference type="KEGG" id="asip:AQUSIP_25890"/>
<dbReference type="SFLD" id="SFLDS00019">
    <property type="entry name" value="Glutathione_Transferase_(cytos"/>
    <property type="match status" value="1"/>
</dbReference>
<dbReference type="SUPFAM" id="SSF47616">
    <property type="entry name" value="GST C-terminal domain-like"/>
    <property type="match status" value="1"/>
</dbReference>
<dbReference type="SFLD" id="SFLDG01150">
    <property type="entry name" value="Main.1:_Beta-like"/>
    <property type="match status" value="1"/>
</dbReference>
<dbReference type="RefSeq" id="WP_148340693.1">
    <property type="nucleotide sequence ID" value="NZ_LR699120.1"/>
</dbReference>
<dbReference type="PANTHER" id="PTHR44051:SF8">
    <property type="entry name" value="GLUTATHIONE S-TRANSFERASE GSTA"/>
    <property type="match status" value="1"/>
</dbReference>
<dbReference type="PANTHER" id="PTHR44051">
    <property type="entry name" value="GLUTATHIONE S-TRANSFERASE-RELATED"/>
    <property type="match status" value="1"/>
</dbReference>
<keyword evidence="5" id="KW-1185">Reference proteome</keyword>
<keyword evidence="4" id="KW-0808">Transferase</keyword>
<gene>
    <name evidence="4" type="primary">gstB</name>
    <name evidence="4" type="ORF">AQUSIP_25890</name>
</gene>
<dbReference type="SFLD" id="SFLDG00358">
    <property type="entry name" value="Main_(cytGST)"/>
    <property type="match status" value="1"/>
</dbReference>
<reference evidence="4 5" key="1">
    <citation type="submission" date="2019-08" db="EMBL/GenBank/DDBJ databases">
        <authorList>
            <person name="Guy L."/>
        </authorList>
    </citation>
    <scope>NUCLEOTIDE SEQUENCE [LARGE SCALE GENOMIC DNA]</scope>
    <source>
        <strain evidence="4 5">SGT-108</strain>
    </source>
</reference>
<dbReference type="Pfam" id="PF00043">
    <property type="entry name" value="GST_C"/>
    <property type="match status" value="1"/>
</dbReference>
<sequence>MKLYFAKGACSLASRIIINETKLPCEFESVDLAGKKTESGANFYSINPKGSVPVLITDDNETLTENAVIMQYLANAAHADNLLPAPGSFKHYRVLEWLNFVATELHKGFSPLFNPAMPLDTKEKITIPVLKGKLGYVNTQLEHSEFLTGETFTLPDAYLFVMTSWAGYFKMNLADWPHLSRHFMALRARTAIQKSLDQEGLHF</sequence>
<evidence type="ECO:0000259" key="3">
    <source>
        <dbReference type="PROSITE" id="PS50405"/>
    </source>
</evidence>
<evidence type="ECO:0000256" key="1">
    <source>
        <dbReference type="RuleBase" id="RU003494"/>
    </source>
</evidence>
<dbReference type="InterPro" id="IPR040079">
    <property type="entry name" value="Glutathione_S-Trfase"/>
</dbReference>
<proteinExistence type="inferred from homology"/>
<evidence type="ECO:0000313" key="5">
    <source>
        <dbReference type="Proteomes" id="UP000324194"/>
    </source>
</evidence>
<dbReference type="Pfam" id="PF02798">
    <property type="entry name" value="GST_N"/>
    <property type="match status" value="1"/>
</dbReference>
<name>A0A5E4PLY8_9COXI</name>
<dbReference type="EMBL" id="LR699120">
    <property type="protein sequence ID" value="VVC77262.1"/>
    <property type="molecule type" value="Genomic_DNA"/>
</dbReference>
<dbReference type="OrthoDB" id="8772754at2"/>
<protein>
    <submittedName>
        <fullName evidence="4">Glutathione S-transferase GST-6.0</fullName>
    </submittedName>
</protein>
<dbReference type="SUPFAM" id="SSF52833">
    <property type="entry name" value="Thioredoxin-like"/>
    <property type="match status" value="1"/>
</dbReference>
<dbReference type="Proteomes" id="UP000324194">
    <property type="component" value="Chromosome 2"/>
</dbReference>
<comment type="similarity">
    <text evidence="1">Belongs to the GST superfamily.</text>
</comment>
<feature type="domain" description="GST C-terminal" evidence="3">
    <location>
        <begin position="87"/>
        <end position="203"/>
    </location>
</feature>
<dbReference type="CDD" id="cd03188">
    <property type="entry name" value="GST_C_Beta"/>
    <property type="match status" value="1"/>
</dbReference>
<dbReference type="AlphaFoldDB" id="A0A5E4PLY8"/>
<dbReference type="InterPro" id="IPR004045">
    <property type="entry name" value="Glutathione_S-Trfase_N"/>
</dbReference>
<dbReference type="InterPro" id="IPR036249">
    <property type="entry name" value="Thioredoxin-like_sf"/>
</dbReference>
<dbReference type="GO" id="GO:0016740">
    <property type="term" value="F:transferase activity"/>
    <property type="evidence" value="ECO:0007669"/>
    <property type="project" value="UniProtKB-KW"/>
</dbReference>
<dbReference type="PROSITE" id="PS50404">
    <property type="entry name" value="GST_NTER"/>
    <property type="match status" value="1"/>
</dbReference>
<dbReference type="InterPro" id="IPR036282">
    <property type="entry name" value="Glutathione-S-Trfase_C_sf"/>
</dbReference>
<dbReference type="NCBIfam" id="NF007831">
    <property type="entry name" value="PRK10542.1"/>
    <property type="match status" value="1"/>
</dbReference>
<accession>A0A5E4PLY8</accession>
<dbReference type="Gene3D" id="1.20.1050.10">
    <property type="match status" value="1"/>
</dbReference>
<dbReference type="InterPro" id="IPR004046">
    <property type="entry name" value="GST_C"/>
</dbReference>
<dbReference type="PROSITE" id="PS50405">
    <property type="entry name" value="GST_CTER"/>
    <property type="match status" value="1"/>
</dbReference>
<dbReference type="CDD" id="cd03057">
    <property type="entry name" value="GST_N_Beta"/>
    <property type="match status" value="1"/>
</dbReference>
<evidence type="ECO:0000259" key="2">
    <source>
        <dbReference type="PROSITE" id="PS50404"/>
    </source>
</evidence>
<organism evidence="4 5">
    <name type="scientific">Aquicella siphonis</name>
    <dbReference type="NCBI Taxonomy" id="254247"/>
    <lineage>
        <taxon>Bacteria</taxon>
        <taxon>Pseudomonadati</taxon>
        <taxon>Pseudomonadota</taxon>
        <taxon>Gammaproteobacteria</taxon>
        <taxon>Legionellales</taxon>
        <taxon>Coxiellaceae</taxon>
        <taxon>Aquicella</taxon>
    </lineage>
</organism>
<dbReference type="InterPro" id="IPR010987">
    <property type="entry name" value="Glutathione-S-Trfase_C-like"/>
</dbReference>
<feature type="domain" description="GST N-terminal" evidence="2">
    <location>
        <begin position="1"/>
        <end position="81"/>
    </location>
</feature>
<dbReference type="Gene3D" id="3.40.30.10">
    <property type="entry name" value="Glutaredoxin"/>
    <property type="match status" value="1"/>
</dbReference>
<evidence type="ECO:0000313" key="4">
    <source>
        <dbReference type="EMBL" id="VVC77262.1"/>
    </source>
</evidence>